<dbReference type="PANTHER" id="PTHR43117:SF4">
    <property type="entry name" value="OSMOPROTECTANT IMPORT ATP-BINDING PROTEIN OSMV"/>
    <property type="match status" value="1"/>
</dbReference>
<comment type="similarity">
    <text evidence="1">Belongs to the ABC transporter superfamily.</text>
</comment>
<evidence type="ECO:0000313" key="7">
    <source>
        <dbReference type="Proteomes" id="UP000030700"/>
    </source>
</evidence>
<keyword evidence="3" id="KW-0547">Nucleotide-binding</keyword>
<dbReference type="STRING" id="1499966.U14_03084"/>
<evidence type="ECO:0000256" key="2">
    <source>
        <dbReference type="ARBA" id="ARBA00022448"/>
    </source>
</evidence>
<dbReference type="GO" id="GO:0005524">
    <property type="term" value="F:ATP binding"/>
    <property type="evidence" value="ECO:0007669"/>
    <property type="project" value="UniProtKB-KW"/>
</dbReference>
<dbReference type="SMART" id="SM00382">
    <property type="entry name" value="AAA"/>
    <property type="match status" value="1"/>
</dbReference>
<proteinExistence type="inferred from homology"/>
<accession>A0A081BN72</accession>
<dbReference type="InterPro" id="IPR003439">
    <property type="entry name" value="ABC_transporter-like_ATP-bd"/>
</dbReference>
<keyword evidence="4" id="KW-0067">ATP-binding</keyword>
<dbReference type="InterPro" id="IPR003593">
    <property type="entry name" value="AAA+_ATPase"/>
</dbReference>
<dbReference type="AlphaFoldDB" id="A0A081BN72"/>
<dbReference type="HOGENOM" id="CLU_072513_0_0_0"/>
<dbReference type="Pfam" id="PF00005">
    <property type="entry name" value="ABC_tran"/>
    <property type="match status" value="1"/>
</dbReference>
<organism evidence="6">
    <name type="scientific">Candidatus Moduliflexus flocculans</name>
    <dbReference type="NCBI Taxonomy" id="1499966"/>
    <lineage>
        <taxon>Bacteria</taxon>
        <taxon>Candidatus Moduliflexota</taxon>
        <taxon>Candidatus Moduliflexia</taxon>
        <taxon>Candidatus Moduliflexales</taxon>
        <taxon>Candidatus Moduliflexaceae</taxon>
    </lineage>
</organism>
<evidence type="ECO:0000256" key="3">
    <source>
        <dbReference type="ARBA" id="ARBA00022741"/>
    </source>
</evidence>
<dbReference type="GO" id="GO:0016887">
    <property type="term" value="F:ATP hydrolysis activity"/>
    <property type="evidence" value="ECO:0007669"/>
    <property type="project" value="InterPro"/>
</dbReference>
<keyword evidence="2" id="KW-0813">Transport</keyword>
<evidence type="ECO:0000256" key="4">
    <source>
        <dbReference type="ARBA" id="ARBA00022840"/>
    </source>
</evidence>
<dbReference type="PROSITE" id="PS50893">
    <property type="entry name" value="ABC_TRANSPORTER_2"/>
    <property type="match status" value="1"/>
</dbReference>
<dbReference type="InterPro" id="IPR027417">
    <property type="entry name" value="P-loop_NTPase"/>
</dbReference>
<dbReference type="PANTHER" id="PTHR43117">
    <property type="entry name" value="OSMOPROTECTANT IMPORT ATP-BINDING PROTEIN OSMV"/>
    <property type="match status" value="1"/>
</dbReference>
<protein>
    <submittedName>
        <fullName evidence="6">ABC-type transport system, ATPase component</fullName>
    </submittedName>
</protein>
<feature type="domain" description="ABC transporter" evidence="5">
    <location>
        <begin position="3"/>
        <end position="237"/>
    </location>
</feature>
<dbReference type="SUPFAM" id="SSF52540">
    <property type="entry name" value="P-loop containing nucleoside triphosphate hydrolases"/>
    <property type="match status" value="1"/>
</dbReference>
<evidence type="ECO:0000259" key="5">
    <source>
        <dbReference type="PROSITE" id="PS50893"/>
    </source>
</evidence>
<reference evidence="6" key="1">
    <citation type="journal article" date="2015" name="PeerJ">
        <title>First genomic representation of candidate bacterial phylum KSB3 points to enhanced environmental sensing as a trigger of wastewater bulking.</title>
        <authorList>
            <person name="Sekiguchi Y."/>
            <person name="Ohashi A."/>
            <person name="Parks D.H."/>
            <person name="Yamauchi T."/>
            <person name="Tyson G.W."/>
            <person name="Hugenholtz P."/>
        </authorList>
    </citation>
    <scope>NUCLEOTIDE SEQUENCE [LARGE SCALE GENOMIC DNA]</scope>
</reference>
<evidence type="ECO:0000256" key="1">
    <source>
        <dbReference type="ARBA" id="ARBA00005417"/>
    </source>
</evidence>
<name>A0A081BN72_9BACT</name>
<gene>
    <name evidence="6" type="ORF">U14_03084</name>
</gene>
<sequence length="273" mass="30522">MEIRSITILPGHGKHQQQDQVERIHLNMGDIVSIVGPTGSGKSTFINDIALFACQNTPSQRTILINGEFPSDEYTSDPSKNPIAFITQHTNFLSDLPVHKFLEFHAKIRKTGETSSLVQEVLAFANQLTGEPIIIEHSMTELSGGQTRALLIADAVIIGNSPIILLDEIENAGIDRTKALELLRQYHKIFIFVTHDPRIALLSDFRLVMKHGAVQQVIHTHDEERKAVHEIKKLDDLLLELRSIVRRGEQVTSRYIHERLLTHGYAVVPGGVA</sequence>
<evidence type="ECO:0000313" key="6">
    <source>
        <dbReference type="EMBL" id="GAK51838.1"/>
    </source>
</evidence>
<dbReference type="EMBL" id="DF820457">
    <property type="protein sequence ID" value="GAK51838.1"/>
    <property type="molecule type" value="Genomic_DNA"/>
</dbReference>
<dbReference type="Proteomes" id="UP000030700">
    <property type="component" value="Unassembled WGS sequence"/>
</dbReference>
<keyword evidence="7" id="KW-1185">Reference proteome</keyword>
<dbReference type="Gene3D" id="3.40.50.300">
    <property type="entry name" value="P-loop containing nucleotide triphosphate hydrolases"/>
    <property type="match status" value="1"/>
</dbReference>